<accession>A0A1I7WXM9</accession>
<keyword evidence="2" id="KW-1185">Reference proteome</keyword>
<dbReference type="Proteomes" id="UP000095283">
    <property type="component" value="Unplaced"/>
</dbReference>
<protein>
    <submittedName>
        <fullName evidence="3">Mrr_cat_2 domain-containing protein</fullName>
    </submittedName>
</protein>
<proteinExistence type="predicted"/>
<feature type="compositionally biased region" description="Polar residues" evidence="1">
    <location>
        <begin position="67"/>
        <end position="77"/>
    </location>
</feature>
<feature type="region of interest" description="Disordered" evidence="1">
    <location>
        <begin position="52"/>
        <end position="77"/>
    </location>
</feature>
<evidence type="ECO:0000313" key="3">
    <source>
        <dbReference type="WBParaSite" id="Hba_09947"/>
    </source>
</evidence>
<name>A0A1I7WXM9_HETBA</name>
<organism evidence="2 3">
    <name type="scientific">Heterorhabditis bacteriophora</name>
    <name type="common">Entomopathogenic nematode worm</name>
    <dbReference type="NCBI Taxonomy" id="37862"/>
    <lineage>
        <taxon>Eukaryota</taxon>
        <taxon>Metazoa</taxon>
        <taxon>Ecdysozoa</taxon>
        <taxon>Nematoda</taxon>
        <taxon>Chromadorea</taxon>
        <taxon>Rhabditida</taxon>
        <taxon>Rhabditina</taxon>
        <taxon>Rhabditomorpha</taxon>
        <taxon>Strongyloidea</taxon>
        <taxon>Heterorhabditidae</taxon>
        <taxon>Heterorhabditis</taxon>
    </lineage>
</organism>
<sequence length="77" mass="8814">MNERWKQKSIVVAASNFGTNWQLDVIAQQGVHHVEYKCNKLKRSPPVVYPKYSSKSSFHRSSGAPCWNTSTPKAHHF</sequence>
<evidence type="ECO:0000313" key="2">
    <source>
        <dbReference type="Proteomes" id="UP000095283"/>
    </source>
</evidence>
<reference evidence="3" key="1">
    <citation type="submission" date="2016-11" db="UniProtKB">
        <authorList>
            <consortium name="WormBaseParasite"/>
        </authorList>
    </citation>
    <scope>IDENTIFICATION</scope>
</reference>
<evidence type="ECO:0000256" key="1">
    <source>
        <dbReference type="SAM" id="MobiDB-lite"/>
    </source>
</evidence>
<dbReference type="WBParaSite" id="Hba_09947">
    <property type="protein sequence ID" value="Hba_09947"/>
    <property type="gene ID" value="Hba_09947"/>
</dbReference>
<feature type="compositionally biased region" description="Low complexity" evidence="1">
    <location>
        <begin position="53"/>
        <end position="62"/>
    </location>
</feature>
<dbReference type="AlphaFoldDB" id="A0A1I7WXM9"/>